<evidence type="ECO:0000259" key="5">
    <source>
        <dbReference type="PROSITE" id="PS51085"/>
    </source>
</evidence>
<gene>
    <name evidence="6" type="ORF">C6Y40_08300</name>
</gene>
<keyword evidence="1" id="KW-0285">Flavoprotein</keyword>
<dbReference type="EMBL" id="PVNP01000074">
    <property type="protein sequence ID" value="PRO74069.1"/>
    <property type="molecule type" value="Genomic_DNA"/>
</dbReference>
<dbReference type="PANTHER" id="PTHR43644:SF1">
    <property type="entry name" value="NAD(P)H-FLAVIN REDUCTASE"/>
    <property type="match status" value="1"/>
</dbReference>
<keyword evidence="2" id="KW-0274">FAD</keyword>
<dbReference type="GO" id="GO:0051536">
    <property type="term" value="F:iron-sulfur cluster binding"/>
    <property type="evidence" value="ECO:0007669"/>
    <property type="project" value="InterPro"/>
</dbReference>
<organism evidence="6 7">
    <name type="scientific">Alteromonas alba</name>
    <dbReference type="NCBI Taxonomy" id="2079529"/>
    <lineage>
        <taxon>Bacteria</taxon>
        <taxon>Pseudomonadati</taxon>
        <taxon>Pseudomonadota</taxon>
        <taxon>Gammaproteobacteria</taxon>
        <taxon>Alteromonadales</taxon>
        <taxon>Alteromonadaceae</taxon>
        <taxon>Alteromonas/Salinimonas group</taxon>
        <taxon>Alteromonas</taxon>
    </lineage>
</organism>
<keyword evidence="4" id="KW-1133">Transmembrane helix</keyword>
<dbReference type="PROSITE" id="PS51085">
    <property type="entry name" value="2FE2S_FER_2"/>
    <property type="match status" value="1"/>
</dbReference>
<feature type="transmembrane region" description="Helical" evidence="4">
    <location>
        <begin position="205"/>
        <end position="225"/>
    </location>
</feature>
<dbReference type="OrthoDB" id="9806195at2"/>
<dbReference type="RefSeq" id="WP_105934179.1">
    <property type="nucleotide sequence ID" value="NZ_PVNP01000074.1"/>
</dbReference>
<feature type="domain" description="2Fe-2S ferredoxin-type" evidence="5">
    <location>
        <begin position="241"/>
        <end position="332"/>
    </location>
</feature>
<dbReference type="Pfam" id="PF03929">
    <property type="entry name" value="PepSY_TM"/>
    <property type="match status" value="1"/>
</dbReference>
<protein>
    <recommendedName>
        <fullName evidence="5">2Fe-2S ferredoxin-type domain-containing protein</fullName>
    </recommendedName>
</protein>
<accession>A0A2S9VC76</accession>
<proteinExistence type="predicted"/>
<keyword evidence="7" id="KW-1185">Reference proteome</keyword>
<evidence type="ECO:0000313" key="7">
    <source>
        <dbReference type="Proteomes" id="UP000238949"/>
    </source>
</evidence>
<dbReference type="Gene3D" id="3.10.20.30">
    <property type="match status" value="1"/>
</dbReference>
<feature type="transmembrane region" description="Helical" evidence="4">
    <location>
        <begin position="12"/>
        <end position="31"/>
    </location>
</feature>
<dbReference type="InterPro" id="IPR001041">
    <property type="entry name" value="2Fe-2S_ferredoxin-type"/>
</dbReference>
<dbReference type="CDD" id="cd00207">
    <property type="entry name" value="fer2"/>
    <property type="match status" value="1"/>
</dbReference>
<dbReference type="Proteomes" id="UP000238949">
    <property type="component" value="Unassembled WGS sequence"/>
</dbReference>
<sequence length="332" mass="36959">MIRLMMANWHKWLALVVSIQLLVWLITGLYFNSLMNSAANVQTRQPVQHEGYLPGRELYPPQAIDAPPPVAVSIIWVLGAPYYQFEYNQPSHAYFIRQRRIFDATTGAPWQISAEQVAAIAGQAYAGSAPAGEPVLLKPPIDDLPRQQNPLWQVRFADEFNTAVYLDALTGHVIRHTNDRQRFDDLMFTLHFMDYTSTGFFNHPLIVIFAIATSLLAFSGGYLLISRSGPPGKQQASPCLLTVNFVSGAESISLPARADDTVFTTLSKHGIHLPSECGGAGTCGKCRVQCHSAPPVNDIEKHHLNERQLANRIRLGCQQEVGKCQQITLRKR</sequence>
<dbReference type="Pfam" id="PF00111">
    <property type="entry name" value="Fer2"/>
    <property type="match status" value="1"/>
</dbReference>
<evidence type="ECO:0000256" key="4">
    <source>
        <dbReference type="SAM" id="Phobius"/>
    </source>
</evidence>
<dbReference type="InterPro" id="IPR036010">
    <property type="entry name" value="2Fe-2S_ferredoxin-like_sf"/>
</dbReference>
<evidence type="ECO:0000256" key="3">
    <source>
        <dbReference type="ARBA" id="ARBA00023075"/>
    </source>
</evidence>
<reference evidence="7" key="1">
    <citation type="journal article" date="2020" name="Int. J. Syst. Evol. Microbiol.">
        <title>Alteromonas alba sp. nov., a marine bacterium isolated from the seawater of the West Pacific Ocean.</title>
        <authorList>
            <person name="Sun C."/>
            <person name="Wu Y.-H."/>
            <person name="Xamxidin M."/>
            <person name="Cheng H."/>
            <person name="Xu X.-W."/>
        </authorList>
    </citation>
    <scope>NUCLEOTIDE SEQUENCE [LARGE SCALE GENOMIC DNA]</scope>
    <source>
        <strain evidence="7">190</strain>
    </source>
</reference>
<evidence type="ECO:0000256" key="1">
    <source>
        <dbReference type="ARBA" id="ARBA00022630"/>
    </source>
</evidence>
<dbReference type="InterPro" id="IPR012675">
    <property type="entry name" value="Beta-grasp_dom_sf"/>
</dbReference>
<keyword evidence="4" id="KW-0472">Membrane</keyword>
<dbReference type="AlphaFoldDB" id="A0A2S9VC76"/>
<keyword evidence="4" id="KW-0812">Transmembrane</keyword>
<dbReference type="InterPro" id="IPR005625">
    <property type="entry name" value="PepSY-ass_TM"/>
</dbReference>
<dbReference type="PANTHER" id="PTHR43644">
    <property type="entry name" value="NA(+)-TRANSLOCATING NADH-QUINONE REDUCTASE SUBUNIT"/>
    <property type="match status" value="1"/>
</dbReference>
<dbReference type="SUPFAM" id="SSF54292">
    <property type="entry name" value="2Fe-2S ferredoxin-like"/>
    <property type="match status" value="1"/>
</dbReference>
<comment type="caution">
    <text evidence="6">The sequence shown here is derived from an EMBL/GenBank/DDBJ whole genome shotgun (WGS) entry which is preliminary data.</text>
</comment>
<keyword evidence="3" id="KW-0830">Ubiquinone</keyword>
<evidence type="ECO:0000313" key="6">
    <source>
        <dbReference type="EMBL" id="PRO74069.1"/>
    </source>
</evidence>
<evidence type="ECO:0000256" key="2">
    <source>
        <dbReference type="ARBA" id="ARBA00022827"/>
    </source>
</evidence>
<name>A0A2S9VC76_9ALTE</name>